<dbReference type="Proteomes" id="UP000092154">
    <property type="component" value="Unassembled WGS sequence"/>
</dbReference>
<dbReference type="Gene3D" id="4.10.240.10">
    <property type="entry name" value="Zn(2)-C6 fungal-type DNA-binding domain"/>
    <property type="match status" value="1"/>
</dbReference>
<feature type="compositionally biased region" description="Low complexity" evidence="4">
    <location>
        <begin position="800"/>
        <end position="810"/>
    </location>
</feature>
<dbReference type="SUPFAM" id="SSF57701">
    <property type="entry name" value="Zn2/Cys6 DNA-binding domain"/>
    <property type="match status" value="1"/>
</dbReference>
<gene>
    <name evidence="6" type="ORF">K503DRAFT_23101</name>
</gene>
<evidence type="ECO:0000256" key="3">
    <source>
        <dbReference type="ARBA" id="ARBA00023242"/>
    </source>
</evidence>
<feature type="compositionally biased region" description="Low complexity" evidence="4">
    <location>
        <begin position="847"/>
        <end position="859"/>
    </location>
</feature>
<dbReference type="InterPro" id="IPR001138">
    <property type="entry name" value="Zn2Cys6_DnaBD"/>
</dbReference>
<dbReference type="GO" id="GO:0005634">
    <property type="term" value="C:nucleus"/>
    <property type="evidence" value="ECO:0007669"/>
    <property type="project" value="UniProtKB-SubCell"/>
</dbReference>
<proteinExistence type="predicted"/>
<dbReference type="PANTHER" id="PTHR31001">
    <property type="entry name" value="UNCHARACTERIZED TRANSCRIPTIONAL REGULATORY PROTEIN"/>
    <property type="match status" value="1"/>
</dbReference>
<feature type="compositionally biased region" description="Low complexity" evidence="4">
    <location>
        <begin position="523"/>
        <end position="533"/>
    </location>
</feature>
<feature type="region of interest" description="Disordered" evidence="4">
    <location>
        <begin position="523"/>
        <end position="553"/>
    </location>
</feature>
<sequence>MADDQNPQSSRSKTAPRSGTVRSRTSPPPAEHDPRPPTKRARKAINCEPCRNSKLKCDRNRPCSSCVLRGTIALCYQDARGHESDLNLRPDDQNASRVDPMQEITRLKHSVSLLETFILANHRNLPYKRPLDPPTSGPSSPLKKEPQDSPDSIDRDNAPGILGSQGHGGFYAGTTSVITHLTMNDIRASDEPMDRHRSQEGLVTDEIAASNHEYDRDLLELLPALETIDALVIYYFEYCNWIYRHVNHHAFTNAWARFKSGSSPDRVVLATVCMIMAIAVHYLPERDPLIAHLADNHVELGRRFYDVMRTALDRHRAECRTYTLELVECLLIRCHYLTLSKTDSEEIWAVRAELVSMGLAMGLHRDPIRWKMSKETAERKRWAWWHIMLLERWQAFMFGRPLAVASHHFDTALPSISPITPTNPPQPRLYAPNIALFRLAYILGDIMDSAVSLRPVPYETVLAYDKLLTNWMESLPPELDLDEFRIARALASPDTIVRRLGVQSVIIRTSYYHIRFTLHRPYASASPSPSLSSGDKDKRDKSEKDPKTERQANSLDIAVGSADKLITLVDHARPDFLANASLAVPGHMSWGPFHVFSAAMFFSFQLISNPNQPGAGLFRANIKKALGTLELSRGQAVADRALDILGALQPLYEVGFADMEASERESVKGRVLGLVKTLAFPYHDQSRASGRGVGDSPNGGYASGSPSGYAGSPGGGYALGSPNNAQGVFGGSPSARRNSVDYVPHAHAQRYVPTPSSTSPPVPYPYPESRGYSDVRGSYDNGRGYGDGASRVSVAPQSSTTATTATTTTTYPDGQPTASQTQPRNPYPTPGPSSNPYPTGQAPSQGYSDSVRSYPSSSDVKQHSLASQTPYPDARSYPSNVGVMGANGSANGSYPYAYHPPAEEETMWGASLSQPEWVRFLDVMQRPPGERG</sequence>
<feature type="compositionally biased region" description="Pro residues" evidence="4">
    <location>
        <begin position="825"/>
        <end position="835"/>
    </location>
</feature>
<dbReference type="STRING" id="1314800.A0A1B7N5L6"/>
<feature type="region of interest" description="Disordered" evidence="4">
    <location>
        <begin position="686"/>
        <end position="715"/>
    </location>
</feature>
<name>A0A1B7N5L6_9AGAM</name>
<evidence type="ECO:0000256" key="4">
    <source>
        <dbReference type="SAM" id="MobiDB-lite"/>
    </source>
</evidence>
<feature type="region of interest" description="Disordered" evidence="4">
    <location>
        <begin position="125"/>
        <end position="168"/>
    </location>
</feature>
<dbReference type="OrthoDB" id="762982at2759"/>
<dbReference type="GO" id="GO:0006351">
    <property type="term" value="P:DNA-templated transcription"/>
    <property type="evidence" value="ECO:0007669"/>
    <property type="project" value="InterPro"/>
</dbReference>
<comment type="subcellular location">
    <subcellularLocation>
        <location evidence="1">Nucleus</location>
    </subcellularLocation>
</comment>
<dbReference type="PROSITE" id="PS50048">
    <property type="entry name" value="ZN2_CY6_FUNGAL_2"/>
    <property type="match status" value="1"/>
</dbReference>
<feature type="compositionally biased region" description="Basic and acidic residues" evidence="4">
    <location>
        <begin position="142"/>
        <end position="157"/>
    </location>
</feature>
<dbReference type="InterPro" id="IPR007219">
    <property type="entry name" value="XnlR_reg_dom"/>
</dbReference>
<evidence type="ECO:0000259" key="5">
    <source>
        <dbReference type="PROSITE" id="PS50048"/>
    </source>
</evidence>
<feature type="compositionally biased region" description="Basic and acidic residues" evidence="4">
    <location>
        <begin position="534"/>
        <end position="550"/>
    </location>
</feature>
<evidence type="ECO:0000256" key="2">
    <source>
        <dbReference type="ARBA" id="ARBA00022723"/>
    </source>
</evidence>
<dbReference type="InterPro" id="IPR036864">
    <property type="entry name" value="Zn2-C6_fun-type_DNA-bd_sf"/>
</dbReference>
<evidence type="ECO:0000313" key="6">
    <source>
        <dbReference type="EMBL" id="OAX40122.1"/>
    </source>
</evidence>
<evidence type="ECO:0000256" key="1">
    <source>
        <dbReference type="ARBA" id="ARBA00004123"/>
    </source>
</evidence>
<protein>
    <recommendedName>
        <fullName evidence="5">Zn(2)-C6 fungal-type domain-containing protein</fullName>
    </recommendedName>
</protein>
<dbReference type="SMART" id="SM00906">
    <property type="entry name" value="Fungal_trans"/>
    <property type="match status" value="1"/>
</dbReference>
<dbReference type="InParanoid" id="A0A1B7N5L6"/>
<feature type="domain" description="Zn(2)-C6 fungal-type" evidence="5">
    <location>
        <begin position="46"/>
        <end position="75"/>
    </location>
</feature>
<organism evidence="6 7">
    <name type="scientific">Rhizopogon vinicolor AM-OR11-026</name>
    <dbReference type="NCBI Taxonomy" id="1314800"/>
    <lineage>
        <taxon>Eukaryota</taxon>
        <taxon>Fungi</taxon>
        <taxon>Dikarya</taxon>
        <taxon>Basidiomycota</taxon>
        <taxon>Agaricomycotina</taxon>
        <taxon>Agaricomycetes</taxon>
        <taxon>Agaricomycetidae</taxon>
        <taxon>Boletales</taxon>
        <taxon>Suillineae</taxon>
        <taxon>Rhizopogonaceae</taxon>
        <taxon>Rhizopogon</taxon>
    </lineage>
</organism>
<dbReference type="GO" id="GO:0003677">
    <property type="term" value="F:DNA binding"/>
    <property type="evidence" value="ECO:0007669"/>
    <property type="project" value="InterPro"/>
</dbReference>
<keyword evidence="2" id="KW-0479">Metal-binding</keyword>
<dbReference type="AlphaFoldDB" id="A0A1B7N5L6"/>
<dbReference type="InterPro" id="IPR050613">
    <property type="entry name" value="Sec_Metabolite_Reg"/>
</dbReference>
<feature type="compositionally biased region" description="Polar residues" evidence="4">
    <location>
        <begin position="836"/>
        <end position="846"/>
    </location>
</feature>
<dbReference type="GO" id="GO:0008270">
    <property type="term" value="F:zinc ion binding"/>
    <property type="evidence" value="ECO:0007669"/>
    <property type="project" value="InterPro"/>
</dbReference>
<dbReference type="Pfam" id="PF00172">
    <property type="entry name" value="Zn_clus"/>
    <property type="match status" value="1"/>
</dbReference>
<keyword evidence="3" id="KW-0539">Nucleus</keyword>
<keyword evidence="7" id="KW-1185">Reference proteome</keyword>
<evidence type="ECO:0000313" key="7">
    <source>
        <dbReference type="Proteomes" id="UP000092154"/>
    </source>
</evidence>
<feature type="region of interest" description="Disordered" evidence="4">
    <location>
        <begin position="1"/>
        <end position="41"/>
    </location>
</feature>
<accession>A0A1B7N5L6</accession>
<dbReference type="EMBL" id="KV448223">
    <property type="protein sequence ID" value="OAX40122.1"/>
    <property type="molecule type" value="Genomic_DNA"/>
</dbReference>
<dbReference type="CDD" id="cd00067">
    <property type="entry name" value="GAL4"/>
    <property type="match status" value="1"/>
</dbReference>
<feature type="compositionally biased region" description="Low complexity" evidence="4">
    <location>
        <begin position="699"/>
        <end position="710"/>
    </location>
</feature>
<reference evidence="6 7" key="1">
    <citation type="submission" date="2016-06" db="EMBL/GenBank/DDBJ databases">
        <title>Comparative genomics of the ectomycorrhizal sister species Rhizopogon vinicolor and Rhizopogon vesiculosus (Basidiomycota: Boletales) reveals a divergence of the mating type B locus.</title>
        <authorList>
            <consortium name="DOE Joint Genome Institute"/>
            <person name="Mujic A.B."/>
            <person name="Kuo A."/>
            <person name="Tritt A."/>
            <person name="Lipzen A."/>
            <person name="Chen C."/>
            <person name="Johnson J."/>
            <person name="Sharma A."/>
            <person name="Barry K."/>
            <person name="Grigoriev I.V."/>
            <person name="Spatafora J.W."/>
        </authorList>
    </citation>
    <scope>NUCLEOTIDE SEQUENCE [LARGE SCALE GENOMIC DNA]</scope>
    <source>
        <strain evidence="6 7">AM-OR11-026</strain>
    </source>
</reference>
<feature type="region of interest" description="Disordered" evidence="4">
    <location>
        <begin position="749"/>
        <end position="878"/>
    </location>
</feature>
<feature type="compositionally biased region" description="Polar residues" evidence="4">
    <location>
        <begin position="1"/>
        <end position="25"/>
    </location>
</feature>
<dbReference type="GO" id="GO:0000981">
    <property type="term" value="F:DNA-binding transcription factor activity, RNA polymerase II-specific"/>
    <property type="evidence" value="ECO:0007669"/>
    <property type="project" value="InterPro"/>
</dbReference>
<dbReference type="CDD" id="cd12148">
    <property type="entry name" value="fungal_TF_MHR"/>
    <property type="match status" value="1"/>
</dbReference>
<dbReference type="Pfam" id="PF04082">
    <property type="entry name" value="Fungal_trans"/>
    <property type="match status" value="1"/>
</dbReference>